<dbReference type="InterPro" id="IPR004405">
    <property type="entry name" value="TF_pelota"/>
</dbReference>
<reference evidence="11 12" key="1">
    <citation type="submission" date="2016-08" db="EMBL/GenBank/DDBJ databases">
        <authorList>
            <person name="Seilhamer J.J."/>
        </authorList>
    </citation>
    <scope>NUCLEOTIDE SEQUENCE [LARGE SCALE GENOMIC DNA]</scope>
    <source>
        <strain evidence="11">Buetzberg</strain>
    </source>
</reference>
<comment type="subcellular location">
    <subcellularLocation>
        <location evidence="2 9">Cytoplasm</location>
    </subcellularLocation>
</comment>
<keyword evidence="8 9" id="KW-0378">Hydrolase</keyword>
<evidence type="ECO:0000256" key="6">
    <source>
        <dbReference type="ARBA" id="ARBA00022723"/>
    </source>
</evidence>
<dbReference type="KEGG" id="mcub:MCBB_0578"/>
<evidence type="ECO:0000256" key="5">
    <source>
        <dbReference type="ARBA" id="ARBA00022722"/>
    </source>
</evidence>
<gene>
    <name evidence="9 11" type="primary">pelA</name>
    <name evidence="11" type="ORF">MCBB_0578</name>
</gene>
<keyword evidence="7 9" id="KW-0255">Endonuclease</keyword>
<comment type="function">
    <text evidence="9">May function in recognizing stalled ribosomes, interact with stem-loop structures in stalled mRNA molecules, and effect endonucleolytic cleavage of the mRNA. May play a role in the release non-functional ribosomes and degradation of damaged mRNAs. Has endoribonuclease activity.</text>
</comment>
<dbReference type="GO" id="GO:0032790">
    <property type="term" value="P:ribosome disassembly"/>
    <property type="evidence" value="ECO:0007669"/>
    <property type="project" value="TreeGrafter"/>
</dbReference>
<dbReference type="EMBL" id="LT607756">
    <property type="protein sequence ID" value="SCG85152.1"/>
    <property type="molecule type" value="Genomic_DNA"/>
</dbReference>
<dbReference type="InterPro" id="IPR038069">
    <property type="entry name" value="Pelota/DOM34_N"/>
</dbReference>
<evidence type="ECO:0000256" key="4">
    <source>
        <dbReference type="ARBA" id="ARBA00022490"/>
    </source>
</evidence>
<sequence length="364" mass="40623">MEFFKDFQGVNMRIVYQDTKRGIIELVPETLDDLWHLSHIIEPGDMVSSKTTRRIQDSTGEKIRSDRGIKKTFFLGIKVEDISFHKYTGKLRATGMIEHGPEDLVPLGSHHTLDLKLKNSVKIQKEKWSRWNIKRLENAVKSSKKPSAIVVAVEDDVADLGIIRQYGIDYYGPIMGQISGKRIVQKNRKKAISDFFTDVANSLEKFKDVQSIILAGPGFTKGEFYDFLKDNYPEMAKISIIENTGAGGRTGISEVLKKGIIEDMATENRIAHEMRAVEELLAEIGKSSKLVAYGKKEVKTASNAGAIEKLLVVDELVRELDVEKIMELAENMGGKVLIVSTEHDGGKQLNSLGGIAALLRYGIN</sequence>
<accession>A0A1D3L0H1</accession>
<evidence type="ECO:0000256" key="3">
    <source>
        <dbReference type="ARBA" id="ARBA00009504"/>
    </source>
</evidence>
<dbReference type="GO" id="GO:0070966">
    <property type="term" value="P:nuclear-transcribed mRNA catabolic process, no-go decay"/>
    <property type="evidence" value="ECO:0007669"/>
    <property type="project" value="InterPro"/>
</dbReference>
<dbReference type="GO" id="GO:0046872">
    <property type="term" value="F:metal ion binding"/>
    <property type="evidence" value="ECO:0007669"/>
    <property type="project" value="UniProtKB-UniRule"/>
</dbReference>
<evidence type="ECO:0000313" key="11">
    <source>
        <dbReference type="EMBL" id="SCG85152.1"/>
    </source>
</evidence>
<evidence type="ECO:0000259" key="10">
    <source>
        <dbReference type="SMART" id="SM01194"/>
    </source>
</evidence>
<dbReference type="InterPro" id="IPR005140">
    <property type="entry name" value="eRF1_Pelota-like_N"/>
</dbReference>
<keyword evidence="5 9" id="KW-0540">Nuclease</keyword>
<dbReference type="InterPro" id="IPR023521">
    <property type="entry name" value="Pelota_arc"/>
</dbReference>
<comment type="cofactor">
    <cofactor evidence="1 9">
        <name>a divalent metal cation</name>
        <dbReference type="ChEBI" id="CHEBI:60240"/>
    </cofactor>
</comment>
<dbReference type="InterPro" id="IPR005141">
    <property type="entry name" value="eRF1_2"/>
</dbReference>
<dbReference type="GO" id="GO:0016787">
    <property type="term" value="F:hydrolase activity"/>
    <property type="evidence" value="ECO:0007669"/>
    <property type="project" value="UniProtKB-KW"/>
</dbReference>
<comment type="subunit">
    <text evidence="9">Monomer.</text>
</comment>
<dbReference type="GO" id="GO:0004519">
    <property type="term" value="F:endonuclease activity"/>
    <property type="evidence" value="ECO:0007669"/>
    <property type="project" value="UniProtKB-UniRule"/>
</dbReference>
<dbReference type="NCBIfam" id="TIGR00111">
    <property type="entry name" value="pelota"/>
    <property type="match status" value="1"/>
</dbReference>
<evidence type="ECO:0000256" key="2">
    <source>
        <dbReference type="ARBA" id="ARBA00004496"/>
    </source>
</evidence>
<dbReference type="HAMAP" id="MF_01853">
    <property type="entry name" value="PelO"/>
    <property type="match status" value="1"/>
</dbReference>
<proteinExistence type="inferred from homology"/>
<dbReference type="AlphaFoldDB" id="A0A1D3L0H1"/>
<dbReference type="SUPFAM" id="SSF55315">
    <property type="entry name" value="L30e-like"/>
    <property type="match status" value="1"/>
</dbReference>
<dbReference type="STRING" id="118062.MCBB_0578"/>
<dbReference type="PANTHER" id="PTHR10853">
    <property type="entry name" value="PELOTA"/>
    <property type="match status" value="1"/>
</dbReference>
<dbReference type="PANTHER" id="PTHR10853:SF0">
    <property type="entry name" value="PROTEIN PELOTA HOMOLOG"/>
    <property type="match status" value="1"/>
</dbReference>
<keyword evidence="6 9" id="KW-0479">Metal-binding</keyword>
<dbReference type="PATRIC" id="fig|129848.4.peg.582"/>
<dbReference type="InterPro" id="IPR029064">
    <property type="entry name" value="Ribosomal_eL30-like_sf"/>
</dbReference>
<dbReference type="Pfam" id="PF03464">
    <property type="entry name" value="eRF1_2"/>
    <property type="match status" value="1"/>
</dbReference>
<dbReference type="InterPro" id="IPR005142">
    <property type="entry name" value="eRF1_3"/>
</dbReference>
<evidence type="ECO:0000256" key="7">
    <source>
        <dbReference type="ARBA" id="ARBA00022759"/>
    </source>
</evidence>
<evidence type="ECO:0000256" key="8">
    <source>
        <dbReference type="ARBA" id="ARBA00022801"/>
    </source>
</evidence>
<comment type="domain">
    <text evidence="9">The N-terminal domain has the RNA-binding Sm fold. It harbors the endoribonuclease activity.</text>
</comment>
<dbReference type="Gene3D" id="2.30.30.870">
    <property type="entry name" value="Pelota, domain A"/>
    <property type="match status" value="1"/>
</dbReference>
<evidence type="ECO:0000256" key="1">
    <source>
        <dbReference type="ARBA" id="ARBA00001968"/>
    </source>
</evidence>
<dbReference type="EC" id="3.1.-.-" evidence="9"/>
<dbReference type="GO" id="GO:0071025">
    <property type="term" value="P:RNA surveillance"/>
    <property type="evidence" value="ECO:0007669"/>
    <property type="project" value="InterPro"/>
</dbReference>
<dbReference type="SMART" id="SM01194">
    <property type="entry name" value="eRF1_1"/>
    <property type="match status" value="1"/>
</dbReference>
<name>A0A1D3L0H1_9EURY</name>
<dbReference type="SUPFAM" id="SSF159065">
    <property type="entry name" value="Dom34/Pelota N-terminal domain-like"/>
    <property type="match status" value="1"/>
</dbReference>
<dbReference type="GO" id="GO:0070481">
    <property type="term" value="P:nuclear-transcribed mRNA catabolic process, non-stop decay"/>
    <property type="evidence" value="ECO:0007669"/>
    <property type="project" value="InterPro"/>
</dbReference>
<dbReference type="Gene3D" id="3.30.420.60">
    <property type="entry name" value="eRF1 domain 2"/>
    <property type="match status" value="1"/>
</dbReference>
<comment type="similarity">
    <text evidence="3 9">Belongs to the eukaryotic release factor 1 family. Pelota subfamily.</text>
</comment>
<dbReference type="Proteomes" id="UP000094707">
    <property type="component" value="Chromosome I"/>
</dbReference>
<dbReference type="InterPro" id="IPR042226">
    <property type="entry name" value="eFR1_2_sf"/>
</dbReference>
<dbReference type="GO" id="GO:0005737">
    <property type="term" value="C:cytoplasm"/>
    <property type="evidence" value="ECO:0007669"/>
    <property type="project" value="UniProtKB-SubCell"/>
</dbReference>
<dbReference type="Pfam" id="PF03465">
    <property type="entry name" value="eRF1_3"/>
    <property type="match status" value="1"/>
</dbReference>
<evidence type="ECO:0000256" key="9">
    <source>
        <dbReference type="HAMAP-Rule" id="MF_01853"/>
    </source>
</evidence>
<protein>
    <recommendedName>
        <fullName evidence="9">Protein pelota homolog</fullName>
        <ecNumber evidence="9">3.1.-.-</ecNumber>
    </recommendedName>
</protein>
<dbReference type="GO" id="GO:0070651">
    <property type="term" value="P:nonfunctional rRNA decay"/>
    <property type="evidence" value="ECO:0007669"/>
    <property type="project" value="TreeGrafter"/>
</dbReference>
<feature type="domain" description="eRF1/Pelota-like N-terminal" evidence="10">
    <location>
        <begin position="12"/>
        <end position="141"/>
    </location>
</feature>
<evidence type="ECO:0000313" key="12">
    <source>
        <dbReference type="Proteomes" id="UP000094707"/>
    </source>
</evidence>
<keyword evidence="12" id="KW-1185">Reference proteome</keyword>
<organism evidence="11 12">
    <name type="scientific">Methanobacterium congolense</name>
    <dbReference type="NCBI Taxonomy" id="118062"/>
    <lineage>
        <taxon>Archaea</taxon>
        <taxon>Methanobacteriati</taxon>
        <taxon>Methanobacteriota</taxon>
        <taxon>Methanomada group</taxon>
        <taxon>Methanobacteria</taxon>
        <taxon>Methanobacteriales</taxon>
        <taxon>Methanobacteriaceae</taxon>
        <taxon>Methanobacterium</taxon>
    </lineage>
</organism>
<dbReference type="Gene3D" id="3.30.1330.30">
    <property type="match status" value="1"/>
</dbReference>
<dbReference type="InterPro" id="IPR058547">
    <property type="entry name" value="Pelota_N"/>
</dbReference>
<keyword evidence="4 9" id="KW-0963">Cytoplasm</keyword>
<dbReference type="Pfam" id="PF26356">
    <property type="entry name" value="Pelota_N"/>
    <property type="match status" value="1"/>
</dbReference>
<dbReference type="SUPFAM" id="SSF53137">
    <property type="entry name" value="Translational machinery components"/>
    <property type="match status" value="1"/>
</dbReference>